<evidence type="ECO:0000256" key="11">
    <source>
        <dbReference type="ARBA" id="ARBA00023268"/>
    </source>
</evidence>
<dbReference type="SUPFAM" id="SSF53597">
    <property type="entry name" value="Dihydrofolate reductase-like"/>
    <property type="match status" value="1"/>
</dbReference>
<dbReference type="EMBL" id="BSUL01000001">
    <property type="protein sequence ID" value="GMA29738.1"/>
    <property type="molecule type" value="Genomic_DNA"/>
</dbReference>
<proteinExistence type="inferred from homology"/>
<evidence type="ECO:0000256" key="6">
    <source>
        <dbReference type="ARBA" id="ARBA00022619"/>
    </source>
</evidence>
<evidence type="ECO:0000256" key="14">
    <source>
        <dbReference type="PIRNR" id="PIRNR006769"/>
    </source>
</evidence>
<dbReference type="InterPro" id="IPR050765">
    <property type="entry name" value="Riboflavin_Biosynth_HTPR"/>
</dbReference>
<keyword evidence="9 14" id="KW-0521">NADP</keyword>
<evidence type="ECO:0000256" key="8">
    <source>
        <dbReference type="ARBA" id="ARBA00022833"/>
    </source>
</evidence>
<dbReference type="PROSITE" id="PS00903">
    <property type="entry name" value="CYT_DCMP_DEAMINASES_1"/>
    <property type="match status" value="1"/>
</dbReference>
<keyword evidence="6 14" id="KW-0686">Riboflavin biosynthesis</keyword>
<keyword evidence="14" id="KW-0378">Hydrolase</keyword>
<dbReference type="AlphaFoldDB" id="A0AA37UM22"/>
<evidence type="ECO:0000256" key="16">
    <source>
        <dbReference type="PIRSR" id="PIRSR006769-2"/>
    </source>
</evidence>
<feature type="binding site" evidence="16">
    <location>
        <position position="188"/>
    </location>
    <ligand>
        <name>substrate</name>
    </ligand>
</feature>
<evidence type="ECO:0000256" key="9">
    <source>
        <dbReference type="ARBA" id="ARBA00022857"/>
    </source>
</evidence>
<keyword evidence="10 14" id="KW-0560">Oxidoreductase</keyword>
<feature type="binding site" evidence="16">
    <location>
        <position position="158"/>
    </location>
    <ligand>
        <name>NADP(+)</name>
        <dbReference type="ChEBI" id="CHEBI:58349"/>
    </ligand>
</feature>
<comment type="cofactor">
    <cofactor evidence="14 17">
        <name>Zn(2+)</name>
        <dbReference type="ChEBI" id="CHEBI:29105"/>
    </cofactor>
    <text evidence="14 17">Binds 1 zinc ion.</text>
</comment>
<comment type="caution">
    <text evidence="19">The sequence shown here is derived from an EMBL/GenBank/DDBJ whole genome shotgun (WGS) entry which is preliminary data.</text>
</comment>
<feature type="binding site" evidence="17">
    <location>
        <position position="80"/>
    </location>
    <ligand>
        <name>Zn(2+)</name>
        <dbReference type="ChEBI" id="CHEBI:29105"/>
        <note>catalytic</note>
    </ligand>
</feature>
<dbReference type="InterPro" id="IPR002734">
    <property type="entry name" value="RibDG_C"/>
</dbReference>
<comment type="function">
    <text evidence="1 14">Converts 2,5-diamino-6-(ribosylamino)-4(3h)-pyrimidinone 5'-phosphate into 5-amino-6-(ribosylamino)-2,4(1h,3h)-pyrimidinedione 5'-phosphate.</text>
</comment>
<keyword evidence="8 14" id="KW-0862">Zinc</keyword>
<dbReference type="Gene3D" id="3.40.140.10">
    <property type="entry name" value="Cytidine Deaminase, domain 2"/>
    <property type="match status" value="1"/>
</dbReference>
<evidence type="ECO:0000256" key="17">
    <source>
        <dbReference type="PIRSR" id="PIRSR006769-3"/>
    </source>
</evidence>
<name>A0AA37UM22_9MICO</name>
<protein>
    <recommendedName>
        <fullName evidence="14">Riboflavin biosynthesis protein RibD</fullName>
    </recommendedName>
    <domain>
        <recommendedName>
            <fullName evidence="14">Diaminohydroxyphosphoribosylaminopyrimidine deaminase</fullName>
            <shortName evidence="14">DRAP deaminase</shortName>
            <ecNumber evidence="14">3.5.4.26</ecNumber>
        </recommendedName>
        <alternativeName>
            <fullName evidence="14">Riboflavin-specific deaminase</fullName>
        </alternativeName>
    </domain>
    <domain>
        <recommendedName>
            <fullName evidence="14">5-amino-6-(5-phosphoribosylamino)uracil reductase</fullName>
            <ecNumber evidence="14">1.1.1.193</ecNumber>
        </recommendedName>
        <alternativeName>
            <fullName evidence="14">HTP reductase</fullName>
        </alternativeName>
    </domain>
</protein>
<dbReference type="EC" id="3.5.4.26" evidence="14"/>
<dbReference type="Pfam" id="PF00383">
    <property type="entry name" value="dCMP_cyt_deam_1"/>
    <property type="match status" value="1"/>
</dbReference>
<evidence type="ECO:0000256" key="1">
    <source>
        <dbReference type="ARBA" id="ARBA00002151"/>
    </source>
</evidence>
<dbReference type="InterPro" id="IPR002125">
    <property type="entry name" value="CMP_dCMP_dom"/>
</dbReference>
<keyword evidence="11" id="KW-0511">Multifunctional enzyme</keyword>
<feature type="binding site" evidence="16">
    <location>
        <position position="174"/>
    </location>
    <ligand>
        <name>NADP(+)</name>
        <dbReference type="ChEBI" id="CHEBI:58349"/>
    </ligand>
</feature>
<dbReference type="Proteomes" id="UP001157160">
    <property type="component" value="Unassembled WGS sequence"/>
</dbReference>
<evidence type="ECO:0000313" key="19">
    <source>
        <dbReference type="EMBL" id="GMA29738.1"/>
    </source>
</evidence>
<evidence type="ECO:0000256" key="5">
    <source>
        <dbReference type="ARBA" id="ARBA00007417"/>
    </source>
</evidence>
<evidence type="ECO:0000256" key="3">
    <source>
        <dbReference type="ARBA" id="ARBA00004910"/>
    </source>
</evidence>
<feature type="binding site" evidence="16">
    <location>
        <position position="211"/>
    </location>
    <ligand>
        <name>substrate</name>
    </ligand>
</feature>
<feature type="binding site" evidence="16">
    <location>
        <position position="208"/>
    </location>
    <ligand>
        <name>substrate</name>
    </ligand>
</feature>
<feature type="domain" description="CMP/dCMP-type deaminase" evidence="18">
    <location>
        <begin position="5"/>
        <end position="127"/>
    </location>
</feature>
<dbReference type="GO" id="GO:0008835">
    <property type="term" value="F:diaminohydroxyphosphoribosylaminopyrimidine deaminase activity"/>
    <property type="evidence" value="ECO:0007669"/>
    <property type="project" value="UniProtKB-EC"/>
</dbReference>
<feature type="binding site" evidence="16">
    <location>
        <position position="172"/>
    </location>
    <ligand>
        <name>substrate</name>
    </ligand>
</feature>
<feature type="binding site" evidence="17">
    <location>
        <position position="89"/>
    </location>
    <ligand>
        <name>Zn(2+)</name>
        <dbReference type="ChEBI" id="CHEBI:29105"/>
        <note>catalytic</note>
    </ligand>
</feature>
<dbReference type="InterPro" id="IPR016192">
    <property type="entry name" value="APOBEC/CMP_deaminase_Zn-bd"/>
</dbReference>
<reference evidence="19 20" key="1">
    <citation type="journal article" date="2014" name="Int. J. Syst. Evol. Microbiol.">
        <title>Complete genome sequence of Corynebacterium casei LMG S-19264T (=DSM 44701T), isolated from a smear-ripened cheese.</title>
        <authorList>
            <consortium name="US DOE Joint Genome Institute (JGI-PGF)"/>
            <person name="Walter F."/>
            <person name="Albersmeier A."/>
            <person name="Kalinowski J."/>
            <person name="Ruckert C."/>
        </authorList>
    </citation>
    <scope>NUCLEOTIDE SEQUENCE [LARGE SCALE GENOMIC DNA]</scope>
    <source>
        <strain evidence="19 20">NBRC 112289</strain>
    </source>
</reference>
<evidence type="ECO:0000256" key="4">
    <source>
        <dbReference type="ARBA" id="ARBA00005259"/>
    </source>
</evidence>
<dbReference type="InterPro" id="IPR004794">
    <property type="entry name" value="Eubact_RibD"/>
</dbReference>
<evidence type="ECO:0000256" key="2">
    <source>
        <dbReference type="ARBA" id="ARBA00004882"/>
    </source>
</evidence>
<evidence type="ECO:0000313" key="20">
    <source>
        <dbReference type="Proteomes" id="UP001157160"/>
    </source>
</evidence>
<dbReference type="InterPro" id="IPR024072">
    <property type="entry name" value="DHFR-like_dom_sf"/>
</dbReference>
<comment type="catalytic activity">
    <reaction evidence="13 14">
        <text>2,5-diamino-6-hydroxy-4-(5-phosphoribosylamino)-pyrimidine + H2O + H(+) = 5-amino-6-(5-phospho-D-ribosylamino)uracil + NH4(+)</text>
        <dbReference type="Rhea" id="RHEA:21868"/>
        <dbReference type="ChEBI" id="CHEBI:15377"/>
        <dbReference type="ChEBI" id="CHEBI:15378"/>
        <dbReference type="ChEBI" id="CHEBI:28938"/>
        <dbReference type="ChEBI" id="CHEBI:58453"/>
        <dbReference type="ChEBI" id="CHEBI:58614"/>
        <dbReference type="EC" id="3.5.4.26"/>
    </reaction>
</comment>
<evidence type="ECO:0000256" key="10">
    <source>
        <dbReference type="ARBA" id="ARBA00023002"/>
    </source>
</evidence>
<feature type="binding site" evidence="16">
    <location>
        <begin position="273"/>
        <end position="279"/>
    </location>
    <ligand>
        <name>NADP(+)</name>
        <dbReference type="ChEBI" id="CHEBI:58349"/>
    </ligand>
</feature>
<feature type="active site" description="Proton donor" evidence="15">
    <location>
        <position position="57"/>
    </location>
</feature>
<dbReference type="Pfam" id="PF01872">
    <property type="entry name" value="RibD_C"/>
    <property type="match status" value="1"/>
</dbReference>
<dbReference type="CDD" id="cd01284">
    <property type="entry name" value="Riboflavin_deaminase-reductase"/>
    <property type="match status" value="1"/>
</dbReference>
<comment type="pathway">
    <text evidence="3 14">Cofactor biosynthesis; riboflavin biosynthesis; 5-amino-6-(D-ribitylamino)uracil from GTP: step 3/4.</text>
</comment>
<evidence type="ECO:0000256" key="13">
    <source>
        <dbReference type="ARBA" id="ARBA00049886"/>
    </source>
</evidence>
<organism evidence="19 20">
    <name type="scientific">Arenivirga flava</name>
    <dbReference type="NCBI Taxonomy" id="1930060"/>
    <lineage>
        <taxon>Bacteria</taxon>
        <taxon>Bacillati</taxon>
        <taxon>Actinomycetota</taxon>
        <taxon>Actinomycetes</taxon>
        <taxon>Micrococcales</taxon>
        <taxon>Microbacteriaceae</taxon>
        <taxon>Arenivirga</taxon>
    </lineage>
</organism>
<comment type="similarity">
    <text evidence="4 14">In the N-terminal section; belongs to the cytidine and deoxycytidylate deaminase family.</text>
</comment>
<feature type="binding site" evidence="16">
    <location>
        <position position="200"/>
    </location>
    <ligand>
        <name>NADP(+)</name>
        <dbReference type="ChEBI" id="CHEBI:58349"/>
    </ligand>
</feature>
<dbReference type="InterPro" id="IPR016193">
    <property type="entry name" value="Cytidine_deaminase-like"/>
</dbReference>
<feature type="binding site" evidence="16">
    <location>
        <position position="271"/>
    </location>
    <ligand>
        <name>substrate</name>
    </ligand>
</feature>
<evidence type="ECO:0000256" key="12">
    <source>
        <dbReference type="ARBA" id="ARBA00049861"/>
    </source>
</evidence>
<dbReference type="EC" id="1.1.1.193" evidence="14"/>
<dbReference type="PROSITE" id="PS51747">
    <property type="entry name" value="CYT_DCMP_DEAMINASES_2"/>
    <property type="match status" value="1"/>
</dbReference>
<dbReference type="Gene3D" id="3.40.430.10">
    <property type="entry name" value="Dihydrofolate Reductase, subunit A"/>
    <property type="match status" value="1"/>
</dbReference>
<feature type="binding site" evidence="16">
    <location>
        <position position="204"/>
    </location>
    <ligand>
        <name>NADP(+)</name>
        <dbReference type="ChEBI" id="CHEBI:58349"/>
    </ligand>
</feature>
<accession>A0AA37UM22</accession>
<feature type="binding site" evidence="17">
    <location>
        <position position="55"/>
    </location>
    <ligand>
        <name>Zn(2+)</name>
        <dbReference type="ChEBI" id="CHEBI:29105"/>
        <note>catalytic</note>
    </ligand>
</feature>
<dbReference type="PIRSF" id="PIRSF006769">
    <property type="entry name" value="RibD"/>
    <property type="match status" value="1"/>
</dbReference>
<dbReference type="GO" id="GO:0008270">
    <property type="term" value="F:zinc ion binding"/>
    <property type="evidence" value="ECO:0007669"/>
    <property type="project" value="InterPro"/>
</dbReference>
<dbReference type="SUPFAM" id="SSF53927">
    <property type="entry name" value="Cytidine deaminase-like"/>
    <property type="match status" value="1"/>
</dbReference>
<dbReference type="GO" id="GO:0009231">
    <property type="term" value="P:riboflavin biosynthetic process"/>
    <property type="evidence" value="ECO:0007669"/>
    <property type="project" value="UniProtKB-KW"/>
</dbReference>
<evidence type="ECO:0000259" key="18">
    <source>
        <dbReference type="PROSITE" id="PS51747"/>
    </source>
</evidence>
<dbReference type="PANTHER" id="PTHR38011:SF7">
    <property type="entry name" value="2,5-DIAMINO-6-RIBOSYLAMINO-4(3H)-PYRIMIDINONE 5'-PHOSPHATE REDUCTASE"/>
    <property type="match status" value="1"/>
</dbReference>
<sequence>MTFGAAETAAMRRALELAADPAVPLGPNPRVGSVLLAADGSVVAEGFHRGAGTAHAEADALSRAGEAARGTTAVVTLEPCNHTGRTGPCAQALIRAGVRRVVFAQSDPNPLASGGAETLRAAGIEVAQGLLADEARALNRAWLHGVASGRPLVTWKFAGSLDGRSAAADGTSQWITSAAARRDTHRLRAEADVMLVGTGTVLADDPRLTVRGDDGETIARQPLRVVMGQRAVPTGARVLDDAAETLLLRTREPREALAELFERGRRHVFLEGGPTLAAAFLRAGVVDEIVAYVAPVLLGAGRNAVGDLGITAIDGALRPTVTDARLVEGVDGEPANVRFTLALSS</sequence>
<keyword evidence="20" id="KW-1185">Reference proteome</keyword>
<dbReference type="GO" id="GO:0008703">
    <property type="term" value="F:5-amino-6-(5-phosphoribosylamino)uracil reductase activity"/>
    <property type="evidence" value="ECO:0007669"/>
    <property type="project" value="UniProtKB-EC"/>
</dbReference>
<dbReference type="PANTHER" id="PTHR38011">
    <property type="entry name" value="DIHYDROFOLATE REDUCTASE FAMILY PROTEIN (AFU_ORTHOLOGUE AFUA_8G06820)"/>
    <property type="match status" value="1"/>
</dbReference>
<keyword evidence="7 14" id="KW-0479">Metal-binding</keyword>
<dbReference type="NCBIfam" id="TIGR00326">
    <property type="entry name" value="eubact_ribD"/>
    <property type="match status" value="1"/>
</dbReference>
<gene>
    <name evidence="19" type="ORF">GCM10025874_29910</name>
</gene>
<comment type="pathway">
    <text evidence="2 14">Cofactor biosynthesis; riboflavin biosynthesis; 5-amino-6-(D-ribitylamino)uracil from GTP: step 2/4.</text>
</comment>
<comment type="similarity">
    <text evidence="5 14">In the C-terminal section; belongs to the HTP reductase family.</text>
</comment>
<comment type="catalytic activity">
    <reaction evidence="12 14">
        <text>5-amino-6-(5-phospho-D-ribitylamino)uracil + NADP(+) = 5-amino-6-(5-phospho-D-ribosylamino)uracil + NADPH + H(+)</text>
        <dbReference type="Rhea" id="RHEA:17845"/>
        <dbReference type="ChEBI" id="CHEBI:15378"/>
        <dbReference type="ChEBI" id="CHEBI:57783"/>
        <dbReference type="ChEBI" id="CHEBI:58349"/>
        <dbReference type="ChEBI" id="CHEBI:58421"/>
        <dbReference type="ChEBI" id="CHEBI:58453"/>
        <dbReference type="EC" id="1.1.1.193"/>
    </reaction>
</comment>
<evidence type="ECO:0000256" key="7">
    <source>
        <dbReference type="ARBA" id="ARBA00022723"/>
    </source>
</evidence>
<evidence type="ECO:0000256" key="15">
    <source>
        <dbReference type="PIRSR" id="PIRSR006769-1"/>
    </source>
</evidence>